<dbReference type="KEGG" id="mbai:MB901379_00492"/>
<dbReference type="EMBL" id="LR130759">
    <property type="protein sequence ID" value="VDM86962.1"/>
    <property type="molecule type" value="Genomic_DNA"/>
</dbReference>
<keyword evidence="2 5" id="KW-0812">Transmembrane</keyword>
<organism evidence="6 7">
    <name type="scientific">Mycobacterium basiliense</name>
    <dbReference type="NCBI Taxonomy" id="2094119"/>
    <lineage>
        <taxon>Bacteria</taxon>
        <taxon>Bacillati</taxon>
        <taxon>Actinomycetota</taxon>
        <taxon>Actinomycetes</taxon>
        <taxon>Mycobacteriales</taxon>
        <taxon>Mycobacteriaceae</taxon>
        <taxon>Mycobacterium</taxon>
    </lineage>
</organism>
<evidence type="ECO:0000313" key="6">
    <source>
        <dbReference type="EMBL" id="VDM86962.1"/>
    </source>
</evidence>
<feature type="transmembrane region" description="Helical" evidence="5">
    <location>
        <begin position="116"/>
        <end position="135"/>
    </location>
</feature>
<comment type="subcellular location">
    <subcellularLocation>
        <location evidence="1">Membrane</location>
        <topology evidence="1">Multi-pass membrane protein</topology>
    </subcellularLocation>
</comment>
<feature type="transmembrane region" description="Helical" evidence="5">
    <location>
        <begin position="147"/>
        <end position="164"/>
    </location>
</feature>
<feature type="transmembrane region" description="Helical" evidence="5">
    <location>
        <begin position="84"/>
        <end position="110"/>
    </location>
</feature>
<feature type="transmembrane region" description="Helical" evidence="5">
    <location>
        <begin position="281"/>
        <end position="298"/>
    </location>
</feature>
<accession>A0A447G9G2</accession>
<feature type="transmembrane region" description="Helical" evidence="5">
    <location>
        <begin position="313"/>
        <end position="331"/>
    </location>
</feature>
<evidence type="ECO:0000256" key="5">
    <source>
        <dbReference type="SAM" id="Phobius"/>
    </source>
</evidence>
<dbReference type="Pfam" id="PF02535">
    <property type="entry name" value="Zip"/>
    <property type="match status" value="1"/>
</dbReference>
<evidence type="ECO:0000313" key="7">
    <source>
        <dbReference type="Proteomes" id="UP000269998"/>
    </source>
</evidence>
<keyword evidence="4 5" id="KW-0472">Membrane</keyword>
<feature type="transmembrane region" description="Helical" evidence="5">
    <location>
        <begin position="252"/>
        <end position="274"/>
    </location>
</feature>
<gene>
    <name evidence="6" type="ORF">MB901379_00492</name>
</gene>
<reference evidence="7" key="1">
    <citation type="submission" date="2018-02" db="EMBL/GenBank/DDBJ databases">
        <authorList>
            <person name="Seth-Smith MB H."/>
            <person name="Seth-Smith H."/>
        </authorList>
    </citation>
    <scope>NUCLEOTIDE SEQUENCE [LARGE SCALE GENOMIC DNA]</scope>
</reference>
<dbReference type="GO" id="GO:0046873">
    <property type="term" value="F:metal ion transmembrane transporter activity"/>
    <property type="evidence" value="ECO:0007669"/>
    <property type="project" value="InterPro"/>
</dbReference>
<evidence type="ECO:0000256" key="2">
    <source>
        <dbReference type="ARBA" id="ARBA00022692"/>
    </source>
</evidence>
<evidence type="ECO:0000256" key="4">
    <source>
        <dbReference type="ARBA" id="ARBA00023136"/>
    </source>
</evidence>
<dbReference type="GO" id="GO:0016020">
    <property type="term" value="C:membrane"/>
    <property type="evidence" value="ECO:0007669"/>
    <property type="project" value="UniProtKB-SubCell"/>
</dbReference>
<keyword evidence="3 5" id="KW-1133">Transmembrane helix</keyword>
<feature type="transmembrane region" description="Helical" evidence="5">
    <location>
        <begin position="192"/>
        <end position="213"/>
    </location>
</feature>
<dbReference type="Proteomes" id="UP000269998">
    <property type="component" value="Chromosome"/>
</dbReference>
<keyword evidence="7" id="KW-1185">Reference proteome</keyword>
<dbReference type="InterPro" id="IPR003689">
    <property type="entry name" value="ZIP"/>
</dbReference>
<feature type="transmembrane region" description="Helical" evidence="5">
    <location>
        <begin position="220"/>
        <end position="240"/>
    </location>
</feature>
<evidence type="ECO:0000256" key="3">
    <source>
        <dbReference type="ARBA" id="ARBA00022989"/>
    </source>
</evidence>
<name>A0A447G9G2_9MYCO</name>
<protein>
    <submittedName>
        <fullName evidence="6">Zinc transporter ZupT</fullName>
    </submittedName>
</protein>
<evidence type="ECO:0000256" key="1">
    <source>
        <dbReference type="ARBA" id="ARBA00004141"/>
    </source>
</evidence>
<sequence>MKAEKVNTTNGPGGIRLSIASAAWGVGTMYTIDRSPGRLSVSLSDSCLSGRVTPLVAKRGYVQAGSGGFKQRAKKFDPTREVDISSVTTATSLVAFPVLAGIIGGVIALVRKPSAALVSGVQHFAAGVVMAAVAGEVLPDLRARGPLWLIVVGFSAGVAVLVWFRQFEDHGDHGEGDEHDHAETAAGGQLPLGFLAVVAVDLFIDGLLVATGATVSNRTAVIITIALTVEVLFLGLAVALRLAGSGIPKVRAALITSGVSLATAVGAVLGAVVLAGAGSAVVTLVLAFAAAALLWLVVEELLVEAHEVDERPWMAVMFFAGFLLLYSLGVME</sequence>
<dbReference type="AlphaFoldDB" id="A0A447G9G2"/>
<proteinExistence type="predicted"/>